<sequence length="133" mass="13626">MDSATPEGFSFGSDGGPFTVDSNAFTKPVTLKEQKSGYSGTATLRCDIKPGTYAVELAGPDITAHDLDHGGRGTVKVYPGDDAACAHPKRQAQATDTHRDDGGRSTAVLAASAAGTALLGAAAGYTAGRRRNR</sequence>
<proteinExistence type="predicted"/>
<evidence type="ECO:0000256" key="2">
    <source>
        <dbReference type="SAM" id="Phobius"/>
    </source>
</evidence>
<name>A0ABZ2QHP0_9ACTN</name>
<feature type="region of interest" description="Disordered" evidence="1">
    <location>
        <begin position="1"/>
        <end position="23"/>
    </location>
</feature>
<dbReference type="RefSeq" id="WP_407285077.1">
    <property type="nucleotide sequence ID" value="NZ_CP147982.1"/>
</dbReference>
<dbReference type="EMBL" id="CP147982">
    <property type="protein sequence ID" value="WXK74866.1"/>
    <property type="molecule type" value="Genomic_DNA"/>
</dbReference>
<keyword evidence="2" id="KW-0812">Transmembrane</keyword>
<organism evidence="3 4">
    <name type="scientific">Streptomyces sirii</name>
    <dbReference type="NCBI Taxonomy" id="3127701"/>
    <lineage>
        <taxon>Bacteria</taxon>
        <taxon>Bacillati</taxon>
        <taxon>Actinomycetota</taxon>
        <taxon>Actinomycetes</taxon>
        <taxon>Kitasatosporales</taxon>
        <taxon>Streptomycetaceae</taxon>
        <taxon>Streptomyces</taxon>
    </lineage>
</organism>
<keyword evidence="2" id="KW-1133">Transmembrane helix</keyword>
<gene>
    <name evidence="3" type="ORF">WAB15_02155</name>
</gene>
<evidence type="ECO:0000256" key="1">
    <source>
        <dbReference type="SAM" id="MobiDB-lite"/>
    </source>
</evidence>
<dbReference type="Proteomes" id="UP001626628">
    <property type="component" value="Chromosome"/>
</dbReference>
<protein>
    <recommendedName>
        <fullName evidence="5">LPXTG cell wall anchor domain-containing protein</fullName>
    </recommendedName>
</protein>
<accession>A0ABZ2QHP0</accession>
<keyword evidence="2" id="KW-0472">Membrane</keyword>
<feature type="transmembrane region" description="Helical" evidence="2">
    <location>
        <begin position="107"/>
        <end position="127"/>
    </location>
</feature>
<evidence type="ECO:0000313" key="4">
    <source>
        <dbReference type="Proteomes" id="UP001626628"/>
    </source>
</evidence>
<keyword evidence="4" id="KW-1185">Reference proteome</keyword>
<evidence type="ECO:0000313" key="3">
    <source>
        <dbReference type="EMBL" id="WXK74866.1"/>
    </source>
</evidence>
<evidence type="ECO:0008006" key="5">
    <source>
        <dbReference type="Google" id="ProtNLM"/>
    </source>
</evidence>
<reference evidence="3 4" key="1">
    <citation type="submission" date="2024-03" db="EMBL/GenBank/DDBJ databases">
        <title>The complete genome of Streptomyces sirii sp.nov.</title>
        <authorList>
            <person name="Zakalyukina Y.V."/>
            <person name="Belik A.R."/>
            <person name="Biryukov M.V."/>
            <person name="Baturina O.A."/>
            <person name="Kabilov M.R."/>
        </authorList>
    </citation>
    <scope>NUCLEOTIDE SEQUENCE [LARGE SCALE GENOMIC DNA]</scope>
    <source>
        <strain evidence="3 4">BP-8</strain>
    </source>
</reference>